<dbReference type="AlphaFoldDB" id="A0A0F4KRG7"/>
<organism evidence="4 5">
    <name type="scientific">Bombilactobacillus mellis</name>
    <dbReference type="NCBI Taxonomy" id="1218508"/>
    <lineage>
        <taxon>Bacteria</taxon>
        <taxon>Bacillati</taxon>
        <taxon>Bacillota</taxon>
        <taxon>Bacilli</taxon>
        <taxon>Lactobacillales</taxon>
        <taxon>Lactobacillaceae</taxon>
        <taxon>Bombilactobacillus</taxon>
    </lineage>
</organism>
<dbReference type="GO" id="GO:0008270">
    <property type="term" value="F:zinc ion binding"/>
    <property type="evidence" value="ECO:0007669"/>
    <property type="project" value="InterPro"/>
</dbReference>
<dbReference type="EMBL" id="JXBZ01000007">
    <property type="protein sequence ID" value="KJY48980.1"/>
    <property type="molecule type" value="Genomic_DNA"/>
</dbReference>
<feature type="binding site" evidence="3">
    <location>
        <position position="85"/>
    </location>
    <ligand>
        <name>Zn(2+)</name>
        <dbReference type="ChEBI" id="CHEBI:29105"/>
        <label>1</label>
        <note>catalytic</note>
    </ligand>
</feature>
<feature type="binding site" evidence="2">
    <location>
        <begin position="228"/>
        <end position="231"/>
    </location>
    <ligand>
        <name>dihydroxyacetone phosphate</name>
        <dbReference type="ChEBI" id="CHEBI:57642"/>
    </ligand>
</feature>
<feature type="binding site" evidence="3">
    <location>
        <position position="178"/>
    </location>
    <ligand>
        <name>Zn(2+)</name>
        <dbReference type="ChEBI" id="CHEBI:29105"/>
        <label>1</label>
        <note>catalytic</note>
    </ligand>
</feature>
<dbReference type="InterPro" id="IPR013785">
    <property type="entry name" value="Aldolase_TIM"/>
</dbReference>
<dbReference type="HOGENOM" id="CLU_040088_0_1_9"/>
<feature type="binding site" evidence="2">
    <location>
        <position position="179"/>
    </location>
    <ligand>
        <name>dihydroxyacetone phosphate</name>
        <dbReference type="ChEBI" id="CHEBI:57642"/>
    </ligand>
</feature>
<feature type="binding site" evidence="3">
    <location>
        <position position="206"/>
    </location>
    <ligand>
        <name>Zn(2+)</name>
        <dbReference type="ChEBI" id="CHEBI:29105"/>
        <label>1</label>
        <note>catalytic</note>
    </ligand>
</feature>
<comment type="cofactor">
    <cofactor evidence="3">
        <name>Zn(2+)</name>
        <dbReference type="ChEBI" id="CHEBI:29105"/>
    </cofactor>
    <text evidence="3">Binds 2 Zn(2+) ions per subunit. One is catalytic and the other provides a structural contribution.</text>
</comment>
<proteinExistence type="predicted"/>
<sequence>MLVPAFKLIKAAQKNHYALGHFNINGLNWITVYLRTAQETNSPVILATSDRLVDRLGGFQYLADVTQYFIRELQITIPVVLHLDHGTSVEHTKQAIAAGYTSVMFDGSKLPIADNVRLTKEVVDYAHARNVSVEAEVGAVGGNENGIISGIKYASVEDAVQMKNTGIDFLAAALGSVHGDYVGKPNLNFERMQQISQVTGLPLVLHGASGIPDDQIQTAIKMGTNKININTEINYAWINAVRERINRKDAGHEPLPMLEAGNEAIKQMMLQKMQQFHVLGKANITKDKVEENSN</sequence>
<keyword evidence="3" id="KW-0862">Zinc</keyword>
<accession>A0A0F4KRG7</accession>
<dbReference type="RefSeq" id="WP_045922647.1">
    <property type="nucleotide sequence ID" value="NZ_JBHTHW010000003.1"/>
</dbReference>
<feature type="binding site" evidence="3">
    <location>
        <position position="136"/>
    </location>
    <ligand>
        <name>Zn(2+)</name>
        <dbReference type="ChEBI" id="CHEBI:29105"/>
        <label>2</label>
    </ligand>
</feature>
<dbReference type="CDD" id="cd00947">
    <property type="entry name" value="TBP_aldolase_IIB"/>
    <property type="match status" value="1"/>
</dbReference>
<evidence type="ECO:0000256" key="3">
    <source>
        <dbReference type="PIRSR" id="PIRSR001359-3"/>
    </source>
</evidence>
<evidence type="ECO:0000256" key="2">
    <source>
        <dbReference type="PIRSR" id="PIRSR001359-2"/>
    </source>
</evidence>
<dbReference type="PANTHER" id="PTHR30304:SF0">
    <property type="entry name" value="D-TAGATOSE-1,6-BISPHOSPHATE ALDOLASE SUBUNIT GATY-RELATED"/>
    <property type="match status" value="1"/>
</dbReference>
<evidence type="ECO:0000256" key="1">
    <source>
        <dbReference type="PIRSR" id="PIRSR001359-1"/>
    </source>
</evidence>
<dbReference type="Gene3D" id="3.20.20.70">
    <property type="entry name" value="Aldolase class I"/>
    <property type="match status" value="1"/>
</dbReference>
<dbReference type="NCBIfam" id="TIGR00167">
    <property type="entry name" value="cbbA"/>
    <property type="match status" value="1"/>
</dbReference>
<dbReference type="PROSITE" id="PS00806">
    <property type="entry name" value="ALDOLASE_CLASS_II_2"/>
    <property type="match status" value="1"/>
</dbReference>
<keyword evidence="3" id="KW-0479">Metal-binding</keyword>
<reference evidence="4 5" key="1">
    <citation type="submission" date="2014-12" db="EMBL/GenBank/DDBJ databases">
        <title>Comparative genomics of the lactic acid bacteria isolated from the honey bee gut.</title>
        <authorList>
            <person name="Ellegaard K.M."/>
            <person name="Tamarit D."/>
            <person name="Javelind E."/>
            <person name="Olofsson T."/>
            <person name="Andersson S.G."/>
            <person name="Vasquez A."/>
        </authorList>
    </citation>
    <scope>NUCLEOTIDE SEQUENCE [LARGE SCALE GENOMIC DNA]</scope>
    <source>
        <strain evidence="4 5">Hon2</strain>
    </source>
</reference>
<dbReference type="Proteomes" id="UP000033695">
    <property type="component" value="Unassembled WGS sequence"/>
</dbReference>
<feature type="binding site" evidence="3">
    <location>
        <position position="106"/>
    </location>
    <ligand>
        <name>Zn(2+)</name>
        <dbReference type="ChEBI" id="CHEBI:29105"/>
        <label>2</label>
    </ligand>
</feature>
<keyword evidence="5" id="KW-1185">Reference proteome</keyword>
<comment type="caution">
    <text evidence="4">The sequence shown here is derived from an EMBL/GenBank/DDBJ whole genome shotgun (WGS) entry which is preliminary data.</text>
</comment>
<dbReference type="InterPro" id="IPR050246">
    <property type="entry name" value="Class_II_FBP_aldolase"/>
</dbReference>
<dbReference type="GO" id="GO:0016832">
    <property type="term" value="F:aldehyde-lyase activity"/>
    <property type="evidence" value="ECO:0007669"/>
    <property type="project" value="InterPro"/>
</dbReference>
<dbReference type="PANTHER" id="PTHR30304">
    <property type="entry name" value="D-TAGATOSE-1,6-BISPHOSPHATE ALDOLASE"/>
    <property type="match status" value="1"/>
</dbReference>
<feature type="binding site" evidence="2">
    <location>
        <begin position="207"/>
        <end position="209"/>
    </location>
    <ligand>
        <name>dihydroxyacetone phosphate</name>
        <dbReference type="ChEBI" id="CHEBI:57642"/>
    </ligand>
</feature>
<dbReference type="STRING" id="1218508.JG29_08040"/>
<dbReference type="GO" id="GO:0005975">
    <property type="term" value="P:carbohydrate metabolic process"/>
    <property type="evidence" value="ECO:0007669"/>
    <property type="project" value="InterPro"/>
</dbReference>
<name>A0A0F4KRG7_9LACO</name>
<dbReference type="Pfam" id="PF01116">
    <property type="entry name" value="F_bP_aldolase"/>
    <property type="match status" value="1"/>
</dbReference>
<dbReference type="OrthoDB" id="9803995at2"/>
<protein>
    <submittedName>
        <fullName evidence="4">Fructose-bisphosphate aldolase</fullName>
    </submittedName>
</protein>
<evidence type="ECO:0000313" key="5">
    <source>
        <dbReference type="Proteomes" id="UP000033695"/>
    </source>
</evidence>
<dbReference type="InterPro" id="IPR000771">
    <property type="entry name" value="FBA_II"/>
</dbReference>
<dbReference type="PIRSF" id="PIRSF001359">
    <property type="entry name" value="F_bP_aldolase_II"/>
    <property type="match status" value="1"/>
</dbReference>
<feature type="active site" description="Proton donor" evidence="1">
    <location>
        <position position="84"/>
    </location>
</feature>
<dbReference type="SUPFAM" id="SSF51569">
    <property type="entry name" value="Aldolase"/>
    <property type="match status" value="1"/>
</dbReference>
<gene>
    <name evidence="4" type="primary">iolJ</name>
    <name evidence="4" type="ORF">JG29_08040</name>
</gene>
<evidence type="ECO:0000313" key="4">
    <source>
        <dbReference type="EMBL" id="KJY48980.1"/>
    </source>
</evidence>
<dbReference type="PATRIC" id="fig|1218508.4.peg.823"/>